<comment type="caution">
    <text evidence="2">The sequence shown here is derived from an EMBL/GenBank/DDBJ whole genome shotgun (WGS) entry which is preliminary data.</text>
</comment>
<sequence>MLNFVIGLALVGAIFAVSFGAVMLYSRAFAESERRRAAALRAEQLVAAMREQQRRSAATWDRVAREWGAP</sequence>
<dbReference type="EMBL" id="SHMF01000001">
    <property type="protein sequence ID" value="TAA37565.1"/>
    <property type="molecule type" value="Genomic_DNA"/>
</dbReference>
<evidence type="ECO:0000313" key="3">
    <source>
        <dbReference type="Proteomes" id="UP000292087"/>
    </source>
</evidence>
<gene>
    <name evidence="2" type="ORF">EA656_02540</name>
</gene>
<name>A0A4Q8LZW4_9GAMM</name>
<accession>A0A4Q8LZW4</accession>
<reference evidence="2 3" key="1">
    <citation type="submission" date="2019-02" db="EMBL/GenBank/DDBJ databases">
        <title>WGS of Pseudoxanthomonas species novum from clinical isolates.</title>
        <authorList>
            <person name="Bernier A.-M."/>
            <person name="Bernard K."/>
            <person name="Vachon A."/>
        </authorList>
    </citation>
    <scope>NUCLEOTIDE SEQUENCE [LARGE SCALE GENOMIC DNA]</scope>
    <source>
        <strain evidence="2 3">NML140781</strain>
    </source>
</reference>
<protein>
    <submittedName>
        <fullName evidence="2">Uncharacterized protein</fullName>
    </submittedName>
</protein>
<keyword evidence="1" id="KW-1133">Transmembrane helix</keyword>
<organism evidence="2 3">
    <name type="scientific">Pseudoxanthomonas winnipegensis</name>
    <dbReference type="NCBI Taxonomy" id="2480810"/>
    <lineage>
        <taxon>Bacteria</taxon>
        <taxon>Pseudomonadati</taxon>
        <taxon>Pseudomonadota</taxon>
        <taxon>Gammaproteobacteria</taxon>
        <taxon>Lysobacterales</taxon>
        <taxon>Lysobacteraceae</taxon>
        <taxon>Pseudoxanthomonas</taxon>
    </lineage>
</organism>
<keyword evidence="1" id="KW-0472">Membrane</keyword>
<dbReference type="RefSeq" id="WP_130522537.1">
    <property type="nucleotide sequence ID" value="NZ_SHMF01000001.1"/>
</dbReference>
<dbReference type="AlphaFoldDB" id="A0A4Q8LZW4"/>
<dbReference type="Proteomes" id="UP000292087">
    <property type="component" value="Unassembled WGS sequence"/>
</dbReference>
<keyword evidence="1" id="KW-0812">Transmembrane</keyword>
<evidence type="ECO:0000313" key="2">
    <source>
        <dbReference type="EMBL" id="TAA37565.1"/>
    </source>
</evidence>
<feature type="transmembrane region" description="Helical" evidence="1">
    <location>
        <begin position="6"/>
        <end position="26"/>
    </location>
</feature>
<evidence type="ECO:0000256" key="1">
    <source>
        <dbReference type="SAM" id="Phobius"/>
    </source>
</evidence>
<proteinExistence type="predicted"/>